<proteinExistence type="predicted"/>
<protein>
    <submittedName>
        <fullName evidence="1">Uncharacterized protein</fullName>
    </submittedName>
</protein>
<evidence type="ECO:0000313" key="1">
    <source>
        <dbReference type="EMBL" id="KAG0412857.1"/>
    </source>
</evidence>
<accession>A0AC60P0J5</accession>
<organism evidence="1 2">
    <name type="scientific">Ixodes persulcatus</name>
    <name type="common">Taiga tick</name>
    <dbReference type="NCBI Taxonomy" id="34615"/>
    <lineage>
        <taxon>Eukaryota</taxon>
        <taxon>Metazoa</taxon>
        <taxon>Ecdysozoa</taxon>
        <taxon>Arthropoda</taxon>
        <taxon>Chelicerata</taxon>
        <taxon>Arachnida</taxon>
        <taxon>Acari</taxon>
        <taxon>Parasitiformes</taxon>
        <taxon>Ixodida</taxon>
        <taxon>Ixodoidea</taxon>
        <taxon>Ixodidae</taxon>
        <taxon>Ixodinae</taxon>
        <taxon>Ixodes</taxon>
    </lineage>
</organism>
<keyword evidence="2" id="KW-1185">Reference proteome</keyword>
<sequence>MPPGWGGHAKPDEIHEALAFRRKGSRGGHCHDPANNAGAFNVPAGYFDCLLHLPGWCRGPVQALRCKVEGPLVEILKLSARSVDDSICRDVLNCMVTQVSRAVDKQRLVGLLAAMKEPRQVFHHMAASFVGLRISLKAFDLVTGSKSSLVVMPQQPWLCCSPDGLMMVDVRFDSRGSLVSRHFATGATSASRRTNSAGPKTCASFPSKRGDSRKINEQARKITFTLIPKSSWTPIM</sequence>
<dbReference type="EMBL" id="JABSTQ010011317">
    <property type="protein sequence ID" value="KAG0412857.1"/>
    <property type="molecule type" value="Genomic_DNA"/>
</dbReference>
<name>A0AC60P0J5_IXOPE</name>
<dbReference type="Proteomes" id="UP000805193">
    <property type="component" value="Unassembled WGS sequence"/>
</dbReference>
<gene>
    <name evidence="1" type="ORF">HPB47_010004</name>
</gene>
<reference evidence="1 2" key="1">
    <citation type="journal article" date="2020" name="Cell">
        <title>Large-Scale Comparative Analyses of Tick Genomes Elucidate Their Genetic Diversity and Vector Capacities.</title>
        <authorList>
            <consortium name="Tick Genome and Microbiome Consortium (TIGMIC)"/>
            <person name="Jia N."/>
            <person name="Wang J."/>
            <person name="Shi W."/>
            <person name="Du L."/>
            <person name="Sun Y."/>
            <person name="Zhan W."/>
            <person name="Jiang J.F."/>
            <person name="Wang Q."/>
            <person name="Zhang B."/>
            <person name="Ji P."/>
            <person name="Bell-Sakyi L."/>
            <person name="Cui X.M."/>
            <person name="Yuan T.T."/>
            <person name="Jiang B.G."/>
            <person name="Yang W.F."/>
            <person name="Lam T.T."/>
            <person name="Chang Q.C."/>
            <person name="Ding S.J."/>
            <person name="Wang X.J."/>
            <person name="Zhu J.G."/>
            <person name="Ruan X.D."/>
            <person name="Zhao L."/>
            <person name="Wei J.T."/>
            <person name="Ye R.Z."/>
            <person name="Que T.C."/>
            <person name="Du C.H."/>
            <person name="Zhou Y.H."/>
            <person name="Cheng J.X."/>
            <person name="Dai P.F."/>
            <person name="Guo W.B."/>
            <person name="Han X.H."/>
            <person name="Huang E.J."/>
            <person name="Li L.F."/>
            <person name="Wei W."/>
            <person name="Gao Y.C."/>
            <person name="Liu J.Z."/>
            <person name="Shao H.Z."/>
            <person name="Wang X."/>
            <person name="Wang C.C."/>
            <person name="Yang T.C."/>
            <person name="Huo Q.B."/>
            <person name="Li W."/>
            <person name="Chen H.Y."/>
            <person name="Chen S.E."/>
            <person name="Zhou L.G."/>
            <person name="Ni X.B."/>
            <person name="Tian J.H."/>
            <person name="Sheng Y."/>
            <person name="Liu T."/>
            <person name="Pan Y.S."/>
            <person name="Xia L.Y."/>
            <person name="Li J."/>
            <person name="Zhao F."/>
            <person name="Cao W.C."/>
        </authorList>
    </citation>
    <scope>NUCLEOTIDE SEQUENCE [LARGE SCALE GENOMIC DNA]</scope>
    <source>
        <strain evidence="1">Iper-2018</strain>
    </source>
</reference>
<evidence type="ECO:0000313" key="2">
    <source>
        <dbReference type="Proteomes" id="UP000805193"/>
    </source>
</evidence>
<comment type="caution">
    <text evidence="1">The sequence shown here is derived from an EMBL/GenBank/DDBJ whole genome shotgun (WGS) entry which is preliminary data.</text>
</comment>